<dbReference type="PANTHER" id="PTHR21879:SF23">
    <property type="entry name" value="IP06949P"/>
    <property type="match status" value="1"/>
</dbReference>
<dbReference type="AlphaFoldDB" id="A0A811U4X4"/>
<keyword evidence="1" id="KW-0812">Transmembrane</keyword>
<dbReference type="PANTHER" id="PTHR21879">
    <property type="entry name" value="FI03362P-RELATED-RELATED"/>
    <property type="match status" value="1"/>
</dbReference>
<evidence type="ECO:0000313" key="2">
    <source>
        <dbReference type="EMBL" id="CAD6993246.1"/>
    </source>
</evidence>
<reference evidence="2" key="1">
    <citation type="submission" date="2020-11" db="EMBL/GenBank/DDBJ databases">
        <authorList>
            <person name="Whitehead M."/>
        </authorList>
    </citation>
    <scope>NUCLEOTIDE SEQUENCE</scope>
    <source>
        <strain evidence="2">EGII</strain>
    </source>
</reference>
<keyword evidence="1" id="KW-1133">Transmembrane helix</keyword>
<accession>A0A811U4X4</accession>
<keyword evidence="3" id="KW-1185">Reference proteome</keyword>
<dbReference type="GO" id="GO:0016020">
    <property type="term" value="C:membrane"/>
    <property type="evidence" value="ECO:0007669"/>
    <property type="project" value="TreeGrafter"/>
</dbReference>
<sequence>MWLLHYNSFAFLVCTLYVFGIHTSVVASENMDTVTPSLPDPYLVKPTRESFTNTPRPSGASQVTADCLANSLDSDSIYCRGSRAIRNVIQNLNRRDKPLVLMRGLEIVPIASENSVTSTESTLDGDESFLGCVSEYLRSHELNINFADLLADEKARKKDKGQGVILAMALMFGKMLAVMGLGGIGAMAMKALGVAMTALMMAGLVGLKSLMQHGHESSHSVQYLTSEGHHHMRRRRSGTDSLGMAYRGWLQRNIQREQKVAGEMRN</sequence>
<dbReference type="EMBL" id="CAJHJT010000001">
    <property type="protein sequence ID" value="CAD6993246.1"/>
    <property type="molecule type" value="Genomic_DNA"/>
</dbReference>
<comment type="caution">
    <text evidence="2">The sequence shown here is derived from an EMBL/GenBank/DDBJ whole genome shotgun (WGS) entry which is preliminary data.</text>
</comment>
<proteinExistence type="predicted"/>
<dbReference type="Proteomes" id="UP000606786">
    <property type="component" value="Unassembled WGS sequence"/>
</dbReference>
<dbReference type="OrthoDB" id="8190250at2759"/>
<feature type="transmembrane region" description="Helical" evidence="1">
    <location>
        <begin position="6"/>
        <end position="27"/>
    </location>
</feature>
<dbReference type="InterPro" id="IPR012464">
    <property type="entry name" value="DUF1676"/>
</dbReference>
<dbReference type="Pfam" id="PF07898">
    <property type="entry name" value="DUF1676"/>
    <property type="match status" value="1"/>
</dbReference>
<gene>
    <name evidence="2" type="ORF">CCAP1982_LOCUS2063</name>
</gene>
<feature type="transmembrane region" description="Helical" evidence="1">
    <location>
        <begin position="191"/>
        <end position="210"/>
    </location>
</feature>
<evidence type="ECO:0000256" key="1">
    <source>
        <dbReference type="SAM" id="Phobius"/>
    </source>
</evidence>
<organism evidence="2 3">
    <name type="scientific">Ceratitis capitata</name>
    <name type="common">Mediterranean fruit fly</name>
    <name type="synonym">Tephritis capitata</name>
    <dbReference type="NCBI Taxonomy" id="7213"/>
    <lineage>
        <taxon>Eukaryota</taxon>
        <taxon>Metazoa</taxon>
        <taxon>Ecdysozoa</taxon>
        <taxon>Arthropoda</taxon>
        <taxon>Hexapoda</taxon>
        <taxon>Insecta</taxon>
        <taxon>Pterygota</taxon>
        <taxon>Neoptera</taxon>
        <taxon>Endopterygota</taxon>
        <taxon>Diptera</taxon>
        <taxon>Brachycera</taxon>
        <taxon>Muscomorpha</taxon>
        <taxon>Tephritoidea</taxon>
        <taxon>Tephritidae</taxon>
        <taxon>Ceratitis</taxon>
        <taxon>Ceratitis</taxon>
    </lineage>
</organism>
<name>A0A811U4X4_CERCA</name>
<feature type="transmembrane region" description="Helical" evidence="1">
    <location>
        <begin position="164"/>
        <end position="185"/>
    </location>
</feature>
<keyword evidence="1" id="KW-0472">Membrane</keyword>
<protein>
    <submittedName>
        <fullName evidence="2">(Mediterranean fruit fly) hypothetical protein</fullName>
    </submittedName>
</protein>
<evidence type="ECO:0000313" key="3">
    <source>
        <dbReference type="Proteomes" id="UP000606786"/>
    </source>
</evidence>